<dbReference type="Proteomes" id="UP000818323">
    <property type="component" value="Unassembled WGS sequence"/>
</dbReference>
<dbReference type="PROSITE" id="PS50850">
    <property type="entry name" value="MFS"/>
    <property type="match status" value="1"/>
</dbReference>
<dbReference type="Pfam" id="PF07690">
    <property type="entry name" value="MFS_1"/>
    <property type="match status" value="2"/>
</dbReference>
<keyword evidence="6 8" id="KW-1133">Transmembrane helix</keyword>
<evidence type="ECO:0000256" key="2">
    <source>
        <dbReference type="ARBA" id="ARBA00008335"/>
    </source>
</evidence>
<evidence type="ECO:0000259" key="9">
    <source>
        <dbReference type="PROSITE" id="PS50850"/>
    </source>
</evidence>
<evidence type="ECO:0000313" key="11">
    <source>
        <dbReference type="Proteomes" id="UP000818323"/>
    </source>
</evidence>
<dbReference type="PANTHER" id="PTHR43271">
    <property type="entry name" value="BLL2771 PROTEIN"/>
    <property type="match status" value="1"/>
</dbReference>
<evidence type="ECO:0000256" key="1">
    <source>
        <dbReference type="ARBA" id="ARBA00004651"/>
    </source>
</evidence>
<evidence type="ECO:0000256" key="3">
    <source>
        <dbReference type="ARBA" id="ARBA00022448"/>
    </source>
</evidence>
<dbReference type="InterPro" id="IPR020846">
    <property type="entry name" value="MFS_dom"/>
</dbReference>
<feature type="transmembrane region" description="Helical" evidence="8">
    <location>
        <begin position="349"/>
        <end position="371"/>
    </location>
</feature>
<comment type="subcellular location">
    <subcellularLocation>
        <location evidence="1">Cell membrane</location>
        <topology evidence="1">Multi-pass membrane protein</topology>
    </subcellularLocation>
</comment>
<feature type="transmembrane region" description="Helical" evidence="8">
    <location>
        <begin position="56"/>
        <end position="76"/>
    </location>
</feature>
<dbReference type="InterPro" id="IPR011701">
    <property type="entry name" value="MFS"/>
</dbReference>
<sequence length="414" mass="43217">MQHDAPATPSRLVGGTPAFRRLNLALFAAGFSTFAILYCVQPLLPEFSREFGVSAAASSLSLSLSTGFLAVSMLVAGSLSEVWGRKPVMVASLLASALLTILSAAAPTWTGLLVARMLIGVTLSGLPAVAMAYVSEEVDPKSIGLAMGLFIGGNAVGGMAGRIISGVLTDLGSWRLAIGLIGAAGLAAALAAWRSLPASAHFQPRRAHPAELLRSLHGHLRDPGLRALFAEAFLLMGGFVTLYNYLGYRLTKPPYSLSQSAIGAMFSAYLIGTWSSAWIGALADRLGRQRVFWTMIAIMLAGVALTLFQPLAMVLLGIVAVTFGFFGGHSIASSWVGSRAPTAKAQASALYLFCYYLGSSTVGTLGGVFWTHEGWPGVAGLVTGLLMAALALAFWLAKLPPQSHAAVPGRGYSN</sequence>
<dbReference type="InterPro" id="IPR036259">
    <property type="entry name" value="MFS_trans_sf"/>
</dbReference>
<feature type="transmembrane region" description="Helical" evidence="8">
    <location>
        <begin position="21"/>
        <end position="44"/>
    </location>
</feature>
<evidence type="ECO:0000256" key="6">
    <source>
        <dbReference type="ARBA" id="ARBA00022989"/>
    </source>
</evidence>
<feature type="transmembrane region" description="Helical" evidence="8">
    <location>
        <begin position="257"/>
        <end position="279"/>
    </location>
</feature>
<keyword evidence="5 8" id="KW-0812">Transmembrane</keyword>
<reference evidence="10 11" key="1">
    <citation type="submission" date="2020-01" db="EMBL/GenBank/DDBJ databases">
        <title>Microvirga sp. nov., an arsenate reduction bacterium isolated from Tibet hotspring sediments.</title>
        <authorList>
            <person name="Yuan C.-G."/>
        </authorList>
    </citation>
    <scope>NUCLEOTIDE SEQUENCE [LARGE SCALE GENOMIC DNA]</scope>
    <source>
        <strain evidence="10 11">SYSU G3D203</strain>
    </source>
</reference>
<keyword evidence="4" id="KW-1003">Cell membrane</keyword>
<feature type="transmembrane region" description="Helical" evidence="8">
    <location>
        <begin position="377"/>
        <end position="397"/>
    </location>
</feature>
<dbReference type="PANTHER" id="PTHR43271:SF1">
    <property type="entry name" value="INNER MEMBRANE TRANSPORT PROTEIN YNFM"/>
    <property type="match status" value="1"/>
</dbReference>
<keyword evidence="3" id="KW-0813">Transport</keyword>
<evidence type="ECO:0000256" key="7">
    <source>
        <dbReference type="ARBA" id="ARBA00023136"/>
    </source>
</evidence>
<dbReference type="Gene3D" id="1.20.1250.20">
    <property type="entry name" value="MFS general substrate transporter like domains"/>
    <property type="match status" value="1"/>
</dbReference>
<feature type="transmembrane region" description="Helical" evidence="8">
    <location>
        <begin position="113"/>
        <end position="133"/>
    </location>
</feature>
<name>A0ABW9YTT4_9HYPH</name>
<protein>
    <submittedName>
        <fullName evidence="10">MFS transporter</fullName>
    </submittedName>
</protein>
<feature type="domain" description="Major facilitator superfamily (MFS) profile" evidence="9">
    <location>
        <begin position="18"/>
        <end position="401"/>
    </location>
</feature>
<keyword evidence="7 8" id="KW-0472">Membrane</keyword>
<feature type="transmembrane region" description="Helical" evidence="8">
    <location>
        <begin position="314"/>
        <end position="337"/>
    </location>
</feature>
<feature type="transmembrane region" description="Helical" evidence="8">
    <location>
        <begin position="291"/>
        <end position="308"/>
    </location>
</feature>
<dbReference type="EMBL" id="JAAAXJ010000002">
    <property type="protein sequence ID" value="NBJ23564.1"/>
    <property type="molecule type" value="Genomic_DNA"/>
</dbReference>
<feature type="transmembrane region" description="Helical" evidence="8">
    <location>
        <begin position="145"/>
        <end position="164"/>
    </location>
</feature>
<dbReference type="RefSeq" id="WP_161721243.1">
    <property type="nucleotide sequence ID" value="NZ_JAAAXI010000001.1"/>
</dbReference>
<evidence type="ECO:0000256" key="4">
    <source>
        <dbReference type="ARBA" id="ARBA00022475"/>
    </source>
</evidence>
<dbReference type="SUPFAM" id="SSF103473">
    <property type="entry name" value="MFS general substrate transporter"/>
    <property type="match status" value="1"/>
</dbReference>
<evidence type="ECO:0000256" key="8">
    <source>
        <dbReference type="SAM" id="Phobius"/>
    </source>
</evidence>
<feature type="transmembrane region" description="Helical" evidence="8">
    <location>
        <begin position="224"/>
        <end position="245"/>
    </location>
</feature>
<organism evidence="10 11">
    <name type="scientific">Microvirga arsenatis</name>
    <dbReference type="NCBI Taxonomy" id="2692265"/>
    <lineage>
        <taxon>Bacteria</taxon>
        <taxon>Pseudomonadati</taxon>
        <taxon>Pseudomonadota</taxon>
        <taxon>Alphaproteobacteria</taxon>
        <taxon>Hyphomicrobiales</taxon>
        <taxon>Methylobacteriaceae</taxon>
        <taxon>Microvirga</taxon>
    </lineage>
</organism>
<feature type="transmembrane region" description="Helical" evidence="8">
    <location>
        <begin position="88"/>
        <end position="107"/>
    </location>
</feature>
<accession>A0ABW9YTT4</accession>
<gene>
    <name evidence="10" type="ORF">GR303_04260</name>
</gene>
<comment type="caution">
    <text evidence="10">The sequence shown here is derived from an EMBL/GenBank/DDBJ whole genome shotgun (WGS) entry which is preliminary data.</text>
</comment>
<keyword evidence="11" id="KW-1185">Reference proteome</keyword>
<evidence type="ECO:0000313" key="10">
    <source>
        <dbReference type="EMBL" id="NBJ23564.1"/>
    </source>
</evidence>
<proteinExistence type="inferred from homology"/>
<evidence type="ECO:0000256" key="5">
    <source>
        <dbReference type="ARBA" id="ARBA00022692"/>
    </source>
</evidence>
<dbReference type="CDD" id="cd17324">
    <property type="entry name" value="MFS_NepI_like"/>
    <property type="match status" value="1"/>
</dbReference>
<feature type="transmembrane region" description="Helical" evidence="8">
    <location>
        <begin position="176"/>
        <end position="196"/>
    </location>
</feature>
<comment type="similarity">
    <text evidence="2">Belongs to the major facilitator superfamily.</text>
</comment>